<gene>
    <name evidence="1" type="ORF">ABH943_003883</name>
</gene>
<dbReference type="Proteomes" id="UP001620514">
    <property type="component" value="Unassembled WGS sequence"/>
</dbReference>
<comment type="caution">
    <text evidence="1">The sequence shown here is derived from an EMBL/GenBank/DDBJ whole genome shotgun (WGS) entry which is preliminary data.</text>
</comment>
<proteinExistence type="predicted"/>
<evidence type="ECO:0000313" key="2">
    <source>
        <dbReference type="Proteomes" id="UP001620514"/>
    </source>
</evidence>
<evidence type="ECO:0000313" key="1">
    <source>
        <dbReference type="EMBL" id="MFK4443861.1"/>
    </source>
</evidence>
<keyword evidence="2" id="KW-1185">Reference proteome</keyword>
<dbReference type="EMBL" id="JBIYDN010000011">
    <property type="protein sequence ID" value="MFK4443861.1"/>
    <property type="molecule type" value="Genomic_DNA"/>
</dbReference>
<accession>A0ABW8MN55</accession>
<reference evidence="1 2" key="1">
    <citation type="submission" date="2024-11" db="EMBL/GenBank/DDBJ databases">
        <title>Using genomics to understand microbial adaptation to soil warming.</title>
        <authorList>
            <person name="Deangelis K.M. PhD."/>
        </authorList>
    </citation>
    <scope>NUCLEOTIDE SEQUENCE [LARGE SCALE GENOMIC DNA]</scope>
    <source>
        <strain evidence="1 2">GAS97</strain>
    </source>
</reference>
<sequence length="49" mass="5244">MDGSVTNEIVLYLKPLRYCGTIGGNACWKALSQPPGSHPVTWPQSGPIC</sequence>
<protein>
    <submittedName>
        <fullName evidence="1">Uncharacterized protein</fullName>
    </submittedName>
</protein>
<name>A0ABW8MN55_9BURK</name>
<organism evidence="1 2">
    <name type="scientific">Caballeronia udeis</name>
    <dbReference type="NCBI Taxonomy" id="1232866"/>
    <lineage>
        <taxon>Bacteria</taxon>
        <taxon>Pseudomonadati</taxon>
        <taxon>Pseudomonadota</taxon>
        <taxon>Betaproteobacteria</taxon>
        <taxon>Burkholderiales</taxon>
        <taxon>Burkholderiaceae</taxon>
        <taxon>Caballeronia</taxon>
    </lineage>
</organism>